<proteinExistence type="predicted"/>
<accession>W8WU47</accession>
<protein>
    <submittedName>
        <fullName evidence="1">Uncharacterized protein</fullName>
    </submittedName>
</protein>
<sequence>MNDITILPADLVRLLQTDLTRLDATRLQELVLGLDYQAALIKKAKAQVDTALIKRYAMQAQAALAATGRDFGTAHIADGAVAIKAELPKKVRWDQAKLAEIARRITASGDRVEDFIDVKLSVPESKYTAWPPALREQFAPARTVEAGKPTFTLTVMED</sequence>
<dbReference type="PATRIC" id="fig|1437824.5.peg.589"/>
<keyword evidence="2" id="KW-1185">Reference proteome</keyword>
<name>W8WU47_CASD6</name>
<dbReference type="HOGENOM" id="CLU_1658744_0_0_4"/>
<evidence type="ECO:0000313" key="2">
    <source>
        <dbReference type="Proteomes" id="UP000019805"/>
    </source>
</evidence>
<dbReference type="OrthoDB" id="6058064at2"/>
<gene>
    <name evidence="1" type="ORF">BN940_02966</name>
</gene>
<reference evidence="1 2" key="1">
    <citation type="journal article" date="2014" name="BMC Microbiol.">
        <title>The oxygen-independent metabolism of cyclic monoterpenes in Castellaniella defragrans 65Phen.</title>
        <authorList>
            <person name="Petasch J."/>
            <person name="Disch E.M."/>
            <person name="Markert S."/>
            <person name="Becher D."/>
            <person name="Schweder T."/>
            <person name="Huttel B."/>
            <person name="Reinhardt R."/>
            <person name="Harder J."/>
        </authorList>
    </citation>
    <scope>NUCLEOTIDE SEQUENCE [LARGE SCALE GENOMIC DNA]</scope>
    <source>
        <strain evidence="1">65Phen</strain>
    </source>
</reference>
<evidence type="ECO:0000313" key="1">
    <source>
        <dbReference type="EMBL" id="CDM23069.1"/>
    </source>
</evidence>
<dbReference type="KEGG" id="cdn:BN940_02966"/>
<dbReference type="EMBL" id="HG916765">
    <property type="protein sequence ID" value="CDM23069.1"/>
    <property type="molecule type" value="Genomic_DNA"/>
</dbReference>
<organism evidence="1 2">
    <name type="scientific">Castellaniella defragrans (strain DSM 12143 / CCUG 39792 / 65Phen)</name>
    <name type="common">Alcaligenes defragrans</name>
    <dbReference type="NCBI Taxonomy" id="1437824"/>
    <lineage>
        <taxon>Bacteria</taxon>
        <taxon>Pseudomonadati</taxon>
        <taxon>Pseudomonadota</taxon>
        <taxon>Betaproteobacteria</taxon>
        <taxon>Burkholderiales</taxon>
        <taxon>Alcaligenaceae</taxon>
        <taxon>Castellaniella</taxon>
    </lineage>
</organism>
<dbReference type="STRING" id="1437824.BN940_02966"/>
<dbReference type="eggNOG" id="ENOG50316BH">
    <property type="taxonomic scope" value="Bacteria"/>
</dbReference>
<dbReference type="RefSeq" id="WP_043685628.1">
    <property type="nucleotide sequence ID" value="NZ_HG916765.1"/>
</dbReference>
<dbReference type="AlphaFoldDB" id="W8WU47"/>
<dbReference type="Proteomes" id="UP000019805">
    <property type="component" value="Chromosome"/>
</dbReference>